<protein>
    <recommendedName>
        <fullName evidence="4">Dextranase</fullName>
    </recommendedName>
</protein>
<dbReference type="Gene3D" id="3.20.20.80">
    <property type="entry name" value="Glycosidases"/>
    <property type="match status" value="1"/>
</dbReference>
<evidence type="ECO:0000313" key="2">
    <source>
        <dbReference type="EMBL" id="GGL91710.1"/>
    </source>
</evidence>
<keyword evidence="1" id="KW-0732">Signal</keyword>
<evidence type="ECO:0000313" key="3">
    <source>
        <dbReference type="Proteomes" id="UP000655208"/>
    </source>
</evidence>
<dbReference type="AlphaFoldDB" id="A0A917SP46"/>
<comment type="caution">
    <text evidence="2">The sequence shown here is derived from an EMBL/GenBank/DDBJ whole genome shotgun (WGS) entry which is preliminary data.</text>
</comment>
<dbReference type="EMBL" id="BMNA01000002">
    <property type="protein sequence ID" value="GGL91710.1"/>
    <property type="molecule type" value="Genomic_DNA"/>
</dbReference>
<gene>
    <name evidence="2" type="ORF">GCM10011594_09370</name>
</gene>
<sequence>MTATVTAALPHKALYRTAEPVLVDGPAGPVTVYSLGAPVRTVDSAGGVVDLGVLPAGGYGVEFAAGPRTAVEVVDDPRTRMRYGFLVDYAPGRDVDAVAELVRRLHLTAVQFYDWAHRHAALLPGDPAVQEYADALGQPVSLATVRRLVGAVQRAGAVALGYAAVYGVGTDEWPQWRHDALLRPSGVPYGLGDFLSLVDPAAPDWSAHLRSDLAAAVRALGFDGFHLDQYGYPKFARRADGADVDVAASFDATIRGIRDELPAARLVFNQVNDFPTWRTASSPQDATYIEVWPPQVTLGDLARTVTRAHAAAPLRPVVIAAYQAVYLQAEPDSADRATMLTMATLFSHGATQLLAGETGHLLVDPYYVRNHGAGPETLAVLTRWYDFLVEHGELLLDPAAADVTGSYAGSYNGDLDVTYPEAEVTGDPVAGGVWRRIVELPGRLVVHLINLVGQPDTVWDSARRPFGDPGGGLLRVRRFGPGLPRVRVADPDGTPRLTEVVVRADGDDAVVVLPPITAWQLISIETRSGN</sequence>
<name>A0A917SP46_9ACTN</name>
<reference evidence="2" key="1">
    <citation type="journal article" date="2014" name="Int. J. Syst. Evol. Microbiol.">
        <title>Complete genome sequence of Corynebacterium casei LMG S-19264T (=DSM 44701T), isolated from a smear-ripened cheese.</title>
        <authorList>
            <consortium name="US DOE Joint Genome Institute (JGI-PGF)"/>
            <person name="Walter F."/>
            <person name="Albersmeier A."/>
            <person name="Kalinowski J."/>
            <person name="Ruckert C."/>
        </authorList>
    </citation>
    <scope>NUCLEOTIDE SEQUENCE</scope>
    <source>
        <strain evidence="2">CGMCC 4.7308</strain>
    </source>
</reference>
<dbReference type="Pfam" id="PF13199">
    <property type="entry name" value="Glyco_hydro_66"/>
    <property type="match status" value="1"/>
</dbReference>
<evidence type="ECO:0008006" key="4">
    <source>
        <dbReference type="Google" id="ProtNLM"/>
    </source>
</evidence>
<proteinExistence type="predicted"/>
<dbReference type="InterPro" id="IPR013780">
    <property type="entry name" value="Glyco_hydro_b"/>
</dbReference>
<dbReference type="Gene3D" id="2.60.40.1180">
    <property type="entry name" value="Golgi alpha-mannosidase II"/>
    <property type="match status" value="1"/>
</dbReference>
<reference evidence="2" key="2">
    <citation type="submission" date="2020-09" db="EMBL/GenBank/DDBJ databases">
        <authorList>
            <person name="Sun Q."/>
            <person name="Zhou Y."/>
        </authorList>
    </citation>
    <scope>NUCLEOTIDE SEQUENCE</scope>
    <source>
        <strain evidence="2">CGMCC 4.7308</strain>
    </source>
</reference>
<evidence type="ECO:0000256" key="1">
    <source>
        <dbReference type="ARBA" id="ARBA00022729"/>
    </source>
</evidence>
<organism evidence="2 3">
    <name type="scientific">Nakamurella endophytica</name>
    <dbReference type="NCBI Taxonomy" id="1748367"/>
    <lineage>
        <taxon>Bacteria</taxon>
        <taxon>Bacillati</taxon>
        <taxon>Actinomycetota</taxon>
        <taxon>Actinomycetes</taxon>
        <taxon>Nakamurellales</taxon>
        <taxon>Nakamurellaceae</taxon>
        <taxon>Nakamurella</taxon>
    </lineage>
</organism>
<accession>A0A917SP46</accession>
<dbReference type="Proteomes" id="UP000655208">
    <property type="component" value="Unassembled WGS sequence"/>
</dbReference>
<dbReference type="RefSeq" id="WP_229673870.1">
    <property type="nucleotide sequence ID" value="NZ_BMNA01000002.1"/>
</dbReference>
<dbReference type="InterPro" id="IPR025092">
    <property type="entry name" value="Glyco_hydro_66"/>
</dbReference>
<keyword evidence="3" id="KW-1185">Reference proteome</keyword>